<keyword evidence="1" id="KW-1133">Transmembrane helix</keyword>
<reference evidence="2 3" key="1">
    <citation type="submission" date="2019-08" db="EMBL/GenBank/DDBJ databases">
        <title>The genome of the soybean aphid Biotype 1, its phylome, world population structure and adaptation to the North American continent.</title>
        <authorList>
            <person name="Giordano R."/>
            <person name="Donthu R.K."/>
            <person name="Hernandez A.G."/>
            <person name="Wright C.L."/>
            <person name="Zimin A.V."/>
        </authorList>
    </citation>
    <scope>NUCLEOTIDE SEQUENCE [LARGE SCALE GENOMIC DNA]</scope>
    <source>
        <tissue evidence="2">Whole aphids</tissue>
    </source>
</reference>
<keyword evidence="1" id="KW-0472">Membrane</keyword>
<evidence type="ECO:0000313" key="3">
    <source>
        <dbReference type="Proteomes" id="UP000475862"/>
    </source>
</evidence>
<name>A0A6G0U3S7_APHGL</name>
<dbReference type="Proteomes" id="UP000475862">
    <property type="component" value="Unassembled WGS sequence"/>
</dbReference>
<comment type="caution">
    <text evidence="2">The sequence shown here is derived from an EMBL/GenBank/DDBJ whole genome shotgun (WGS) entry which is preliminary data.</text>
</comment>
<dbReference type="EMBL" id="VYZN01000009">
    <property type="protein sequence ID" value="KAE9543279.1"/>
    <property type="molecule type" value="Genomic_DNA"/>
</dbReference>
<keyword evidence="3" id="KW-1185">Reference proteome</keyword>
<keyword evidence="1" id="KW-0812">Transmembrane</keyword>
<organism evidence="2 3">
    <name type="scientific">Aphis glycines</name>
    <name type="common">Soybean aphid</name>
    <dbReference type="NCBI Taxonomy" id="307491"/>
    <lineage>
        <taxon>Eukaryota</taxon>
        <taxon>Metazoa</taxon>
        <taxon>Ecdysozoa</taxon>
        <taxon>Arthropoda</taxon>
        <taxon>Hexapoda</taxon>
        <taxon>Insecta</taxon>
        <taxon>Pterygota</taxon>
        <taxon>Neoptera</taxon>
        <taxon>Paraneoptera</taxon>
        <taxon>Hemiptera</taxon>
        <taxon>Sternorrhyncha</taxon>
        <taxon>Aphidomorpha</taxon>
        <taxon>Aphidoidea</taxon>
        <taxon>Aphididae</taxon>
        <taxon>Aphidini</taxon>
        <taxon>Aphis</taxon>
        <taxon>Aphis</taxon>
    </lineage>
</organism>
<evidence type="ECO:0000313" key="2">
    <source>
        <dbReference type="EMBL" id="KAE9543279.1"/>
    </source>
</evidence>
<sequence length="213" mass="24922">MVVMDRKQRSQVKVLVNRLFIIHNIYKHGRCCNHYATCLRLNKYLYFDFAQYATKIYFFFLDIATIIGVAEGRTKTNLRVRQQVVIQDLNFPYELSIYTFSILAVRITHIGITISLSLSSSPLLSLLFIYFFFSKSVATGMHKYLCRRRKHKTFAINYNNIMMNTFGRCQADFSKFTRHVGVYNTTRLRMNDGQRQRYGVKHAPKVQNGSGPD</sequence>
<evidence type="ECO:0000256" key="1">
    <source>
        <dbReference type="SAM" id="Phobius"/>
    </source>
</evidence>
<feature type="transmembrane region" description="Helical" evidence="1">
    <location>
        <begin position="91"/>
        <end position="112"/>
    </location>
</feature>
<proteinExistence type="predicted"/>
<protein>
    <submittedName>
        <fullName evidence="2">Uncharacterized protein</fullName>
    </submittedName>
</protein>
<feature type="transmembrane region" description="Helical" evidence="1">
    <location>
        <begin position="124"/>
        <end position="145"/>
    </location>
</feature>
<dbReference type="AlphaFoldDB" id="A0A6G0U3S7"/>
<accession>A0A6G0U3S7</accession>
<feature type="transmembrane region" description="Helical" evidence="1">
    <location>
        <begin position="49"/>
        <end position="70"/>
    </location>
</feature>
<gene>
    <name evidence="2" type="ORF">AGLY_003190</name>
</gene>